<reference evidence="1 2" key="1">
    <citation type="submission" date="2022-10" db="EMBL/GenBank/DDBJ databases">
        <title>Weissella fermenti sp. nov., isolated from fermented cabbage.</title>
        <authorList>
            <person name="Lee J.K."/>
            <person name="Baek J.H."/>
            <person name="Choi D.G."/>
            <person name="Kim J.M."/>
            <person name="Jeon C.O."/>
        </authorList>
    </citation>
    <scope>NUCLEOTIDE SEQUENCE [LARGE SCALE GENOMIC DNA]</scope>
    <source>
        <strain evidence="1 2">KACC 18534</strain>
    </source>
</reference>
<name>A0ABT3E5E3_9LACO</name>
<evidence type="ECO:0000313" key="2">
    <source>
        <dbReference type="Proteomes" id="UP001526225"/>
    </source>
</evidence>
<organism evidence="1 2">
    <name type="scientific">Weissella ceti</name>
    <dbReference type="NCBI Taxonomy" id="759620"/>
    <lineage>
        <taxon>Bacteria</taxon>
        <taxon>Bacillati</taxon>
        <taxon>Bacillota</taxon>
        <taxon>Bacilli</taxon>
        <taxon>Lactobacillales</taxon>
        <taxon>Lactobacillaceae</taxon>
        <taxon>Weissella</taxon>
    </lineage>
</organism>
<dbReference type="Proteomes" id="UP001526225">
    <property type="component" value="Unassembled WGS sequence"/>
</dbReference>
<evidence type="ECO:0000313" key="1">
    <source>
        <dbReference type="EMBL" id="MCW0953122.1"/>
    </source>
</evidence>
<gene>
    <name evidence="1" type="ORF">OIT44_03420</name>
</gene>
<keyword evidence="2" id="KW-1185">Reference proteome</keyword>
<dbReference type="RefSeq" id="WP_213409545.1">
    <property type="nucleotide sequence ID" value="NZ_CP074441.1"/>
</dbReference>
<accession>A0ABT3E5E3</accession>
<sequence>MLVGNENIKQIGDDVSAIELRSINESLMTKRHQVEREKHEALKVEIVSHLITETVVKKQIVQNMLDDMLL</sequence>
<proteinExistence type="predicted"/>
<protein>
    <submittedName>
        <fullName evidence="1">Uncharacterized protein</fullName>
    </submittedName>
</protein>
<comment type="caution">
    <text evidence="1">The sequence shown here is derived from an EMBL/GenBank/DDBJ whole genome shotgun (WGS) entry which is preliminary data.</text>
</comment>
<dbReference type="EMBL" id="JAOZFE010000003">
    <property type="protein sequence ID" value="MCW0953122.1"/>
    <property type="molecule type" value="Genomic_DNA"/>
</dbReference>